<sequence length="649" mass="65511">MHLPNVKALRRLLRTFQFSTTYVVAALAISACGGGSGDASLDKATAPSGFSVSYDTKGYLFHWDATAGATHYELFEDPDGLSPLPEAQVGGAIAPTSYAHSLAAQLLHERVNANYRLRACNASGCGAFTSAVVPDLAKAIGYFKASNSDQGKGLYGASVTLSADGSTLAVGAPDEGSKSTGINGDQADDSLRSAGAVYVFTRSSGGWSQQAYIKASNNREVLLFGSIPLATARFGTSVSLSSDGNTLAVGAPDESSNARGVDGNQTDAQTPGAGSAYVFTRSSGAWSQHAYVKASNTQAKADIVIGLGVFGVRYPAQFGSSVALSADGRVLAVSAPGDTSNAKGINGNQQDTSAPFAGAVYVFARTPASWTQQAYIKASNTAEQTQFGSALALSEDGRTLAVGSKHEHGASSGINGAQTGSGALFSGAAYVYVHNGDGQWSQQAYVKSSNADAFDSFGYSVALSADGNTLAVGAPKESSDTDGINKAPGPRSLIGAGAAYVFTRSNSNWSQQAFIKPSKAGVNAAFGSSLALSADGNTLAVASTSEAGSGKGFNANQAELSAGAAGAAYIFQRSGSAWTQKAYVKASNTDPLDHFGASIALSADGTTMAAGATGEGSLATGIQGNQADNSGAPVISAGGMAGVGAVYLY</sequence>
<evidence type="ECO:0000256" key="2">
    <source>
        <dbReference type="ARBA" id="ARBA00022737"/>
    </source>
</evidence>
<dbReference type="Gene3D" id="2.130.10.130">
    <property type="entry name" value="Integrin alpha, N-terminal"/>
    <property type="match status" value="3"/>
</dbReference>
<keyword evidence="1" id="KW-0732">Signal</keyword>
<dbReference type="Proteomes" id="UP001595693">
    <property type="component" value="Unassembled WGS sequence"/>
</dbReference>
<feature type="compositionally biased region" description="Polar residues" evidence="4">
    <location>
        <begin position="254"/>
        <end position="269"/>
    </location>
</feature>
<comment type="caution">
    <text evidence="5">The sequence shown here is derived from an EMBL/GenBank/DDBJ whole genome shotgun (WGS) entry which is preliminary data.</text>
</comment>
<dbReference type="InterPro" id="IPR028994">
    <property type="entry name" value="Integrin_alpha_N"/>
</dbReference>
<dbReference type="PANTHER" id="PTHR36220:SF1">
    <property type="entry name" value="GAMMA TUBULIN COMPLEX COMPONENT C-TERMINAL DOMAIN-CONTAINING PROTEIN"/>
    <property type="match status" value="1"/>
</dbReference>
<keyword evidence="5" id="KW-0401">Integrin</keyword>
<keyword evidence="3" id="KW-0325">Glycoprotein</keyword>
<dbReference type="SUPFAM" id="SSF82171">
    <property type="entry name" value="DPP6 N-terminal domain-like"/>
    <property type="match status" value="1"/>
</dbReference>
<dbReference type="Pfam" id="PF14312">
    <property type="entry name" value="FG-GAP_2"/>
    <property type="match status" value="2"/>
</dbReference>
<dbReference type="RefSeq" id="WP_055396386.1">
    <property type="nucleotide sequence ID" value="NZ_JAMXAX010000026.1"/>
</dbReference>
<evidence type="ECO:0000313" key="5">
    <source>
        <dbReference type="EMBL" id="MFC3936141.1"/>
    </source>
</evidence>
<evidence type="ECO:0000256" key="1">
    <source>
        <dbReference type="ARBA" id="ARBA00022729"/>
    </source>
</evidence>
<keyword evidence="2" id="KW-0677">Repeat</keyword>
<dbReference type="InterPro" id="IPR013519">
    <property type="entry name" value="Int_alpha_beta-p"/>
</dbReference>
<dbReference type="SMART" id="SM00191">
    <property type="entry name" value="Int_alpha"/>
    <property type="match status" value="5"/>
</dbReference>
<evidence type="ECO:0000256" key="4">
    <source>
        <dbReference type="SAM" id="MobiDB-lite"/>
    </source>
</evidence>
<dbReference type="PROSITE" id="PS51257">
    <property type="entry name" value="PROKAR_LIPOPROTEIN"/>
    <property type="match status" value="1"/>
</dbReference>
<accession>A0ABV8DCW7</accession>
<keyword evidence="6" id="KW-1185">Reference proteome</keyword>
<dbReference type="GO" id="GO:0007229">
    <property type="term" value="P:integrin-mediated signaling pathway"/>
    <property type="evidence" value="ECO:0007669"/>
    <property type="project" value="UniProtKB-KW"/>
</dbReference>
<dbReference type="InterPro" id="IPR013517">
    <property type="entry name" value="FG-GAP"/>
</dbReference>
<proteinExistence type="predicted"/>
<feature type="region of interest" description="Disordered" evidence="4">
    <location>
        <begin position="252"/>
        <end position="272"/>
    </location>
</feature>
<evidence type="ECO:0000256" key="3">
    <source>
        <dbReference type="ARBA" id="ARBA00023180"/>
    </source>
</evidence>
<dbReference type="EMBL" id="JBHSAJ010000048">
    <property type="protein sequence ID" value="MFC3936141.1"/>
    <property type="molecule type" value="Genomic_DNA"/>
</dbReference>
<dbReference type="SUPFAM" id="SSF50969">
    <property type="entry name" value="YVTN repeat-like/Quinoprotein amine dehydrogenase"/>
    <property type="match status" value="1"/>
</dbReference>
<dbReference type="PANTHER" id="PTHR36220">
    <property type="entry name" value="UNNAMED PRODUCT"/>
    <property type="match status" value="1"/>
</dbReference>
<reference evidence="6" key="1">
    <citation type="journal article" date="2019" name="Int. J. Syst. Evol. Microbiol.">
        <title>The Global Catalogue of Microorganisms (GCM) 10K type strain sequencing project: providing services to taxonomists for standard genome sequencing and annotation.</title>
        <authorList>
            <consortium name="The Broad Institute Genomics Platform"/>
            <consortium name="The Broad Institute Genome Sequencing Center for Infectious Disease"/>
            <person name="Wu L."/>
            <person name="Ma J."/>
        </authorList>
    </citation>
    <scope>NUCLEOTIDE SEQUENCE [LARGE SCALE GENOMIC DNA]</scope>
    <source>
        <strain evidence="6">CCUG 2113</strain>
    </source>
</reference>
<name>A0ABV8DCW7_9BURK</name>
<gene>
    <name evidence="5" type="ORF">ACFOW3_16125</name>
</gene>
<protein>
    <submittedName>
        <fullName evidence="5">Integrin</fullName>
    </submittedName>
</protein>
<dbReference type="InterPro" id="IPR011044">
    <property type="entry name" value="Quino_amine_DH_bsu"/>
</dbReference>
<evidence type="ECO:0000313" key="6">
    <source>
        <dbReference type="Proteomes" id="UP001595693"/>
    </source>
</evidence>
<organism evidence="5 6">
    <name type="scientific">Acidovorax facilis</name>
    <dbReference type="NCBI Taxonomy" id="12917"/>
    <lineage>
        <taxon>Bacteria</taxon>
        <taxon>Pseudomonadati</taxon>
        <taxon>Pseudomonadota</taxon>
        <taxon>Betaproteobacteria</taxon>
        <taxon>Burkholderiales</taxon>
        <taxon>Comamonadaceae</taxon>
        <taxon>Acidovorax</taxon>
    </lineage>
</organism>